<sequence length="274" mass="30398">MIDIDVIMPRLFTEGTRDLQVSLTLQPGTLTALIGPSGSGKTTFLRLLAGLENPQSGRISVDGEPWLDTDKRINRPPQKRSIGFVFQDTALFPNMTVLENIQFAAPKGQRDFGQELIRATGLEAFTHAKPAALSGGQRQRVALARALVRQPKLLLLDEPFAALDADSSQQLRQVLLELHKRWGTTTLLVSHHDADVEALADRVVQLVQGRVQTDRLRSEHPPVSPVIEPILAITFDEQRQVWVIKTATTQLRSTNPVWGKWKVGDMIEIGGRNV</sequence>
<feature type="domain" description="ABC transporter" evidence="6">
    <location>
        <begin position="2"/>
        <end position="233"/>
    </location>
</feature>
<dbReference type="PANTHER" id="PTHR43514">
    <property type="entry name" value="ABC TRANSPORTER I FAMILY MEMBER 10"/>
    <property type="match status" value="1"/>
</dbReference>
<accession>D2QFI9</accession>
<dbReference type="InterPro" id="IPR003439">
    <property type="entry name" value="ABC_transporter-like_ATP-bd"/>
</dbReference>
<evidence type="ECO:0000256" key="3">
    <source>
        <dbReference type="ARBA" id="ARBA00022741"/>
    </source>
</evidence>
<evidence type="ECO:0000256" key="2">
    <source>
        <dbReference type="ARBA" id="ARBA00022475"/>
    </source>
</evidence>
<organism evidence="7 8">
    <name type="scientific">Spirosoma linguale (strain ATCC 33905 / DSM 74 / LMG 10896 / Claus 1)</name>
    <dbReference type="NCBI Taxonomy" id="504472"/>
    <lineage>
        <taxon>Bacteria</taxon>
        <taxon>Pseudomonadati</taxon>
        <taxon>Bacteroidota</taxon>
        <taxon>Cytophagia</taxon>
        <taxon>Cytophagales</taxon>
        <taxon>Cytophagaceae</taxon>
        <taxon>Spirosoma</taxon>
    </lineage>
</organism>
<keyword evidence="8" id="KW-1185">Reference proteome</keyword>
<evidence type="ECO:0000256" key="4">
    <source>
        <dbReference type="ARBA" id="ARBA00022840"/>
    </source>
</evidence>
<keyword evidence="5" id="KW-0472">Membrane</keyword>
<gene>
    <name evidence="7" type="ordered locus">Slin_2342</name>
</gene>
<dbReference type="GO" id="GO:0016887">
    <property type="term" value="F:ATP hydrolysis activity"/>
    <property type="evidence" value="ECO:0007669"/>
    <property type="project" value="InterPro"/>
</dbReference>
<dbReference type="PROSITE" id="PS50893">
    <property type="entry name" value="ABC_TRANSPORTER_2"/>
    <property type="match status" value="1"/>
</dbReference>
<dbReference type="SUPFAM" id="SSF52540">
    <property type="entry name" value="P-loop containing nucleoside triphosphate hydrolases"/>
    <property type="match status" value="1"/>
</dbReference>
<dbReference type="EMBL" id="CP001769">
    <property type="protein sequence ID" value="ADB38363.1"/>
    <property type="molecule type" value="Genomic_DNA"/>
</dbReference>
<dbReference type="GO" id="GO:0015408">
    <property type="term" value="F:ABC-type ferric iron transporter activity"/>
    <property type="evidence" value="ECO:0007669"/>
    <property type="project" value="InterPro"/>
</dbReference>
<evidence type="ECO:0000313" key="7">
    <source>
        <dbReference type="EMBL" id="ADB38363.1"/>
    </source>
</evidence>
<reference evidence="7 8" key="1">
    <citation type="journal article" date="2010" name="Stand. Genomic Sci.">
        <title>Complete genome sequence of Spirosoma linguale type strain (1).</title>
        <authorList>
            <person name="Lail K."/>
            <person name="Sikorski J."/>
            <person name="Saunders E."/>
            <person name="Lapidus A."/>
            <person name="Glavina Del Rio T."/>
            <person name="Copeland A."/>
            <person name="Tice H."/>
            <person name="Cheng J.-F."/>
            <person name="Lucas S."/>
            <person name="Nolan M."/>
            <person name="Bruce D."/>
            <person name="Goodwin L."/>
            <person name="Pitluck S."/>
            <person name="Ivanova N."/>
            <person name="Mavromatis K."/>
            <person name="Ovchinnikova G."/>
            <person name="Pati A."/>
            <person name="Chen A."/>
            <person name="Palaniappan K."/>
            <person name="Land M."/>
            <person name="Hauser L."/>
            <person name="Chang Y.-J."/>
            <person name="Jeffries C.D."/>
            <person name="Chain P."/>
            <person name="Brettin T."/>
            <person name="Detter J.C."/>
            <person name="Schuetze A."/>
            <person name="Rohde M."/>
            <person name="Tindall B.J."/>
            <person name="Goeker M."/>
            <person name="Bristow J."/>
            <person name="Eisen J.A."/>
            <person name="Markowitz V."/>
            <person name="Hugenholtz P."/>
            <person name="Kyrpides N.C."/>
            <person name="Klenk H.-P."/>
            <person name="Chen F."/>
        </authorList>
    </citation>
    <scope>NUCLEOTIDE SEQUENCE [LARGE SCALE GENOMIC DNA]</scope>
    <source>
        <strain evidence="8">ATCC 33905 / DSM 74 / LMG 10896 / Claus 1</strain>
    </source>
</reference>
<dbReference type="InterPro" id="IPR017871">
    <property type="entry name" value="ABC_transporter-like_CS"/>
</dbReference>
<keyword evidence="2" id="KW-1003">Cell membrane</keyword>
<dbReference type="CDD" id="cd03259">
    <property type="entry name" value="ABC_Carb_Solutes_like"/>
    <property type="match status" value="1"/>
</dbReference>
<protein>
    <submittedName>
        <fullName evidence="7">ABC transporter related protein</fullName>
    </submittedName>
</protein>
<dbReference type="PANTHER" id="PTHR43514:SF1">
    <property type="entry name" value="SULFATE_THIOSULFATE IMPORT ATP-BINDING PROTEIN CYSA"/>
    <property type="match status" value="1"/>
</dbReference>
<dbReference type="eggNOG" id="COG3842">
    <property type="taxonomic scope" value="Bacteria"/>
</dbReference>
<dbReference type="STRING" id="504472.Slin_2342"/>
<dbReference type="RefSeq" id="WP_012926898.1">
    <property type="nucleotide sequence ID" value="NC_013730.1"/>
</dbReference>
<dbReference type="Pfam" id="PF00005">
    <property type="entry name" value="ABC_tran"/>
    <property type="match status" value="1"/>
</dbReference>
<evidence type="ECO:0000259" key="6">
    <source>
        <dbReference type="PROSITE" id="PS50893"/>
    </source>
</evidence>
<dbReference type="SMART" id="SM00382">
    <property type="entry name" value="AAA"/>
    <property type="match status" value="1"/>
</dbReference>
<name>D2QFI9_SPILD</name>
<dbReference type="Proteomes" id="UP000002028">
    <property type="component" value="Chromosome"/>
</dbReference>
<dbReference type="InterPro" id="IPR015853">
    <property type="entry name" value="ABC_transpr_FbpC"/>
</dbReference>
<dbReference type="PROSITE" id="PS00211">
    <property type="entry name" value="ABC_TRANSPORTER_1"/>
    <property type="match status" value="1"/>
</dbReference>
<keyword evidence="4" id="KW-0067">ATP-binding</keyword>
<dbReference type="KEGG" id="sli:Slin_2342"/>
<dbReference type="GO" id="GO:0016020">
    <property type="term" value="C:membrane"/>
    <property type="evidence" value="ECO:0007669"/>
    <property type="project" value="InterPro"/>
</dbReference>
<evidence type="ECO:0000256" key="5">
    <source>
        <dbReference type="ARBA" id="ARBA00023136"/>
    </source>
</evidence>
<dbReference type="InterPro" id="IPR050334">
    <property type="entry name" value="Molybdenum_import_ModC"/>
</dbReference>
<keyword evidence="1" id="KW-0813">Transport</keyword>
<dbReference type="AlphaFoldDB" id="D2QFI9"/>
<dbReference type="GO" id="GO:0005524">
    <property type="term" value="F:ATP binding"/>
    <property type="evidence" value="ECO:0007669"/>
    <property type="project" value="UniProtKB-KW"/>
</dbReference>
<evidence type="ECO:0000313" key="8">
    <source>
        <dbReference type="Proteomes" id="UP000002028"/>
    </source>
</evidence>
<evidence type="ECO:0000256" key="1">
    <source>
        <dbReference type="ARBA" id="ARBA00022448"/>
    </source>
</evidence>
<keyword evidence="3" id="KW-0547">Nucleotide-binding</keyword>
<dbReference type="InterPro" id="IPR027417">
    <property type="entry name" value="P-loop_NTPase"/>
</dbReference>
<dbReference type="InterPro" id="IPR003593">
    <property type="entry name" value="AAA+_ATPase"/>
</dbReference>
<proteinExistence type="predicted"/>
<dbReference type="Gene3D" id="3.40.50.300">
    <property type="entry name" value="P-loop containing nucleotide triphosphate hydrolases"/>
    <property type="match status" value="1"/>
</dbReference>
<dbReference type="HOGENOM" id="CLU_000604_1_22_10"/>